<dbReference type="Gene3D" id="3.40.50.720">
    <property type="entry name" value="NAD(P)-binding Rossmann-like Domain"/>
    <property type="match status" value="1"/>
</dbReference>
<keyword evidence="3" id="KW-1185">Reference proteome</keyword>
<protein>
    <submittedName>
        <fullName evidence="2">NAD(P)-binding protein</fullName>
    </submittedName>
</protein>
<name>A0A6A6RLL1_9PLEO</name>
<dbReference type="EMBL" id="MU006800">
    <property type="protein sequence ID" value="KAF2636240.1"/>
    <property type="molecule type" value="Genomic_DNA"/>
</dbReference>
<evidence type="ECO:0000256" key="1">
    <source>
        <dbReference type="ARBA" id="ARBA00023002"/>
    </source>
</evidence>
<dbReference type="AlphaFoldDB" id="A0A6A6RLL1"/>
<dbReference type="Pfam" id="PF00106">
    <property type="entry name" value="adh_short"/>
    <property type="match status" value="1"/>
</dbReference>
<evidence type="ECO:0000313" key="2">
    <source>
        <dbReference type="EMBL" id="KAF2636240.1"/>
    </source>
</evidence>
<keyword evidence="1" id="KW-0560">Oxidoreductase</keyword>
<proteinExistence type="predicted"/>
<dbReference type="GO" id="GO:0016491">
    <property type="term" value="F:oxidoreductase activity"/>
    <property type="evidence" value="ECO:0007669"/>
    <property type="project" value="UniProtKB-KW"/>
</dbReference>
<accession>A0A6A6RLL1</accession>
<dbReference type="OrthoDB" id="542013at2759"/>
<dbReference type="SUPFAM" id="SSF51735">
    <property type="entry name" value="NAD(P)-binding Rossmann-fold domains"/>
    <property type="match status" value="1"/>
</dbReference>
<gene>
    <name evidence="2" type="ORF">P280DRAFT_436003</name>
</gene>
<dbReference type="InterPro" id="IPR002347">
    <property type="entry name" value="SDR_fam"/>
</dbReference>
<evidence type="ECO:0000313" key="3">
    <source>
        <dbReference type="Proteomes" id="UP000799753"/>
    </source>
</evidence>
<dbReference type="PANTHER" id="PTHR43157">
    <property type="entry name" value="PHOSPHATIDYLINOSITOL-GLYCAN BIOSYNTHESIS CLASS F PROTEIN-RELATED"/>
    <property type="match status" value="1"/>
</dbReference>
<dbReference type="InterPro" id="IPR036291">
    <property type="entry name" value="NAD(P)-bd_dom_sf"/>
</dbReference>
<dbReference type="PANTHER" id="PTHR43157:SF31">
    <property type="entry name" value="PHOSPHATIDYLINOSITOL-GLYCAN BIOSYNTHESIS CLASS F PROTEIN"/>
    <property type="match status" value="1"/>
</dbReference>
<dbReference type="PRINTS" id="PR00081">
    <property type="entry name" value="GDHRDH"/>
</dbReference>
<organism evidence="2 3">
    <name type="scientific">Massarina eburnea CBS 473.64</name>
    <dbReference type="NCBI Taxonomy" id="1395130"/>
    <lineage>
        <taxon>Eukaryota</taxon>
        <taxon>Fungi</taxon>
        <taxon>Dikarya</taxon>
        <taxon>Ascomycota</taxon>
        <taxon>Pezizomycotina</taxon>
        <taxon>Dothideomycetes</taxon>
        <taxon>Pleosporomycetidae</taxon>
        <taxon>Pleosporales</taxon>
        <taxon>Massarineae</taxon>
        <taxon>Massarinaceae</taxon>
        <taxon>Massarina</taxon>
    </lineage>
</organism>
<sequence>MPGILSFLYSQLLTTLPKPSASYAGQTVLVTGANVGLGKEAARHYTQLGASTVILAVRSISKGEAAKTDIEKTTAKTNVIQVWQLDMSSYQSVIDFASRATKELKRLDIAVLNAGVVRGEWEVFEQDESTITVNVVSTFLLALSLLPKLKETANTFNKRPTLTIVASEVHDYAKFVEGKAPEGKLFAALNEKPAKPDQAALGERYQVSKLLDVFGTRAMADRRAAQQIPVTINCVNPGLCHSELAREAGIALTIMKFFLARTTEVGSRTLVHAGGAGAETHGQYLSNCEITKPSDYVLSAEGYKVQNWFWEELSKKLEGIKPGVTANL</sequence>
<reference evidence="2" key="1">
    <citation type="journal article" date="2020" name="Stud. Mycol.">
        <title>101 Dothideomycetes genomes: a test case for predicting lifestyles and emergence of pathogens.</title>
        <authorList>
            <person name="Haridas S."/>
            <person name="Albert R."/>
            <person name="Binder M."/>
            <person name="Bloem J."/>
            <person name="Labutti K."/>
            <person name="Salamov A."/>
            <person name="Andreopoulos B."/>
            <person name="Baker S."/>
            <person name="Barry K."/>
            <person name="Bills G."/>
            <person name="Bluhm B."/>
            <person name="Cannon C."/>
            <person name="Castanera R."/>
            <person name="Culley D."/>
            <person name="Daum C."/>
            <person name="Ezra D."/>
            <person name="Gonzalez J."/>
            <person name="Henrissat B."/>
            <person name="Kuo A."/>
            <person name="Liang C."/>
            <person name="Lipzen A."/>
            <person name="Lutzoni F."/>
            <person name="Magnuson J."/>
            <person name="Mondo S."/>
            <person name="Nolan M."/>
            <person name="Ohm R."/>
            <person name="Pangilinan J."/>
            <person name="Park H.-J."/>
            <person name="Ramirez L."/>
            <person name="Alfaro M."/>
            <person name="Sun H."/>
            <person name="Tritt A."/>
            <person name="Yoshinaga Y."/>
            <person name="Zwiers L.-H."/>
            <person name="Turgeon B."/>
            <person name="Goodwin S."/>
            <person name="Spatafora J."/>
            <person name="Crous P."/>
            <person name="Grigoriev I."/>
        </authorList>
    </citation>
    <scope>NUCLEOTIDE SEQUENCE</scope>
    <source>
        <strain evidence="2">CBS 473.64</strain>
    </source>
</reference>
<dbReference type="Proteomes" id="UP000799753">
    <property type="component" value="Unassembled WGS sequence"/>
</dbReference>